<reference evidence="4" key="1">
    <citation type="submission" date="2022-08" db="EMBL/GenBank/DDBJ databases">
        <authorList>
            <person name="Tistechok S."/>
            <person name="Samborskyy M."/>
            <person name="Roman I."/>
        </authorList>
    </citation>
    <scope>NUCLEOTIDE SEQUENCE</scope>
    <source>
        <strain evidence="4">DSM 103496</strain>
    </source>
</reference>
<dbReference type="PROSITE" id="PS50977">
    <property type="entry name" value="HTH_TETR_2"/>
    <property type="match status" value="1"/>
</dbReference>
<dbReference type="EMBL" id="JANYMP010000001">
    <property type="protein sequence ID" value="MCS7475243.1"/>
    <property type="molecule type" value="Genomic_DNA"/>
</dbReference>
<dbReference type="SUPFAM" id="SSF46689">
    <property type="entry name" value="Homeodomain-like"/>
    <property type="match status" value="1"/>
</dbReference>
<comment type="caution">
    <text evidence="4">The sequence shown here is derived from an EMBL/GenBank/DDBJ whole genome shotgun (WGS) entry which is preliminary data.</text>
</comment>
<evidence type="ECO:0000256" key="2">
    <source>
        <dbReference type="PROSITE-ProRule" id="PRU00335"/>
    </source>
</evidence>
<keyword evidence="5" id="KW-1185">Reference proteome</keyword>
<dbReference type="GO" id="GO:0003700">
    <property type="term" value="F:DNA-binding transcription factor activity"/>
    <property type="evidence" value="ECO:0007669"/>
    <property type="project" value="TreeGrafter"/>
</dbReference>
<dbReference type="InterPro" id="IPR009057">
    <property type="entry name" value="Homeodomain-like_sf"/>
</dbReference>
<dbReference type="InterPro" id="IPR001647">
    <property type="entry name" value="HTH_TetR"/>
</dbReference>
<dbReference type="InterPro" id="IPR040611">
    <property type="entry name" value="AlkX_C"/>
</dbReference>
<dbReference type="AlphaFoldDB" id="A0A9X2ZYT9"/>
<evidence type="ECO:0000256" key="1">
    <source>
        <dbReference type="ARBA" id="ARBA00023125"/>
    </source>
</evidence>
<dbReference type="Proteomes" id="UP001141259">
    <property type="component" value="Unassembled WGS sequence"/>
</dbReference>
<dbReference type="PANTHER" id="PTHR30055:SF146">
    <property type="entry name" value="HTH-TYPE TRANSCRIPTIONAL DUAL REGULATOR CECR"/>
    <property type="match status" value="1"/>
</dbReference>
<accession>A0A9X2ZYT9</accession>
<dbReference type="RefSeq" id="WP_259620768.1">
    <property type="nucleotide sequence ID" value="NZ_JANYMP010000001.1"/>
</dbReference>
<organism evidence="4 5">
    <name type="scientific">Umezawaea endophytica</name>
    <dbReference type="NCBI Taxonomy" id="1654476"/>
    <lineage>
        <taxon>Bacteria</taxon>
        <taxon>Bacillati</taxon>
        <taxon>Actinomycetota</taxon>
        <taxon>Actinomycetes</taxon>
        <taxon>Pseudonocardiales</taxon>
        <taxon>Pseudonocardiaceae</taxon>
        <taxon>Umezawaea</taxon>
    </lineage>
</organism>
<proteinExistence type="predicted"/>
<dbReference type="Pfam" id="PF18556">
    <property type="entry name" value="TetR_C_35"/>
    <property type="match status" value="1"/>
</dbReference>
<dbReference type="InterPro" id="IPR050109">
    <property type="entry name" value="HTH-type_TetR-like_transc_reg"/>
</dbReference>
<evidence type="ECO:0000313" key="5">
    <source>
        <dbReference type="Proteomes" id="UP001141259"/>
    </source>
</evidence>
<keyword evidence="1 2" id="KW-0238">DNA-binding</keyword>
<protein>
    <submittedName>
        <fullName evidence="4">TetR family transcriptional regulator</fullName>
    </submittedName>
</protein>
<evidence type="ECO:0000259" key="3">
    <source>
        <dbReference type="PROSITE" id="PS50977"/>
    </source>
</evidence>
<gene>
    <name evidence="4" type="ORF">NZH93_00125</name>
</gene>
<dbReference type="Pfam" id="PF00440">
    <property type="entry name" value="TetR_N"/>
    <property type="match status" value="1"/>
</dbReference>
<dbReference type="PANTHER" id="PTHR30055">
    <property type="entry name" value="HTH-TYPE TRANSCRIPTIONAL REGULATOR RUTR"/>
    <property type="match status" value="1"/>
</dbReference>
<sequence length="204" mass="21543">MTDGAHRRRIIAAAIELTARSGWSTVTMAALAETVGVSRQTVYNEIGSKQALAEAMVHDELGRFLAAVERAFDRDPDDLAASIRGAVRAVLDLARDNALLRAIVSATHDADTALLPLLTTHASSLLTTAKAVLTHRLTTFAHPLDDHQFAVTIDVVVRAVLSHVMQPSDTPERTADDIAWLVDAVITRPGAVAGTAPGAAGGSR</sequence>
<dbReference type="Gene3D" id="1.10.357.10">
    <property type="entry name" value="Tetracycline Repressor, domain 2"/>
    <property type="match status" value="1"/>
</dbReference>
<feature type="domain" description="HTH tetR-type" evidence="3">
    <location>
        <begin position="4"/>
        <end position="64"/>
    </location>
</feature>
<evidence type="ECO:0000313" key="4">
    <source>
        <dbReference type="EMBL" id="MCS7475243.1"/>
    </source>
</evidence>
<name>A0A9X2ZYT9_9PSEU</name>
<dbReference type="PRINTS" id="PR00455">
    <property type="entry name" value="HTHTETR"/>
</dbReference>
<feature type="DNA-binding region" description="H-T-H motif" evidence="2">
    <location>
        <begin position="27"/>
        <end position="46"/>
    </location>
</feature>
<dbReference type="GO" id="GO:0000976">
    <property type="term" value="F:transcription cis-regulatory region binding"/>
    <property type="evidence" value="ECO:0007669"/>
    <property type="project" value="TreeGrafter"/>
</dbReference>